<dbReference type="Pfam" id="PF00116">
    <property type="entry name" value="COX2"/>
    <property type="match status" value="1"/>
</dbReference>
<dbReference type="InterPro" id="IPR002429">
    <property type="entry name" value="CcO_II-like_C"/>
</dbReference>
<comment type="function">
    <text evidence="12 15">Subunits I and II form the functional core of the enzyme complex. Electrons originating in cytochrome c are transferred via heme a and Cu(A) to the binuclear center formed by heme a3 and Cu(B).</text>
</comment>
<organism evidence="19 20">
    <name type="scientific">Thermostichus vulcanus str. 'Rupite'</name>
    <dbReference type="NCBI Taxonomy" id="2813851"/>
    <lineage>
        <taxon>Bacteria</taxon>
        <taxon>Bacillati</taxon>
        <taxon>Cyanobacteriota</taxon>
        <taxon>Cyanophyceae</taxon>
        <taxon>Thermostichales</taxon>
        <taxon>Thermostichaceae</taxon>
        <taxon>Thermostichus</taxon>
    </lineage>
</organism>
<dbReference type="PROSITE" id="PS50999">
    <property type="entry name" value="COX2_TM"/>
    <property type="match status" value="1"/>
</dbReference>
<comment type="similarity">
    <text evidence="2 14">Belongs to the cytochrome c oxidase subunit 2 family.</text>
</comment>
<evidence type="ECO:0000256" key="8">
    <source>
        <dbReference type="ARBA" id="ARBA00022982"/>
    </source>
</evidence>
<dbReference type="InterPro" id="IPR036257">
    <property type="entry name" value="Cyt_c_oxidase_su2_TM_sf"/>
</dbReference>
<dbReference type="RefSeq" id="WP_244351502.1">
    <property type="nucleotide sequence ID" value="NZ_JAFIRA010000035.1"/>
</dbReference>
<evidence type="ECO:0000256" key="7">
    <source>
        <dbReference type="ARBA" id="ARBA00022967"/>
    </source>
</evidence>
<accession>A0ABT0CD75</accession>
<gene>
    <name evidence="19" type="ORF">JX360_12635</name>
</gene>
<evidence type="ECO:0000256" key="6">
    <source>
        <dbReference type="ARBA" id="ARBA00022723"/>
    </source>
</evidence>
<comment type="catalytic activity">
    <reaction evidence="13 15">
        <text>4 Fe(II)-[cytochrome c] + O2 + 8 H(+)(in) = 4 Fe(III)-[cytochrome c] + 2 H2O + 4 H(+)(out)</text>
        <dbReference type="Rhea" id="RHEA:11436"/>
        <dbReference type="Rhea" id="RHEA-COMP:10350"/>
        <dbReference type="Rhea" id="RHEA-COMP:14399"/>
        <dbReference type="ChEBI" id="CHEBI:15377"/>
        <dbReference type="ChEBI" id="CHEBI:15378"/>
        <dbReference type="ChEBI" id="CHEBI:15379"/>
        <dbReference type="ChEBI" id="CHEBI:29033"/>
        <dbReference type="ChEBI" id="CHEBI:29034"/>
        <dbReference type="EC" id="7.1.1.9"/>
    </reaction>
</comment>
<keyword evidence="10 15" id="KW-0186">Copper</keyword>
<comment type="cofactor">
    <cofactor evidence="15">
        <name>Cu cation</name>
        <dbReference type="ChEBI" id="CHEBI:23378"/>
    </cofactor>
    <text evidence="15">Binds a copper A center.</text>
</comment>
<evidence type="ECO:0000256" key="11">
    <source>
        <dbReference type="ARBA" id="ARBA00023136"/>
    </source>
</evidence>
<dbReference type="SUPFAM" id="SSF81464">
    <property type="entry name" value="Cytochrome c oxidase subunit II-like, transmembrane region"/>
    <property type="match status" value="1"/>
</dbReference>
<keyword evidence="8 14" id="KW-0249">Electron transport</keyword>
<evidence type="ECO:0000256" key="12">
    <source>
        <dbReference type="ARBA" id="ARBA00024688"/>
    </source>
</evidence>
<feature type="transmembrane region" description="Helical" evidence="16">
    <location>
        <begin position="44"/>
        <end position="66"/>
    </location>
</feature>
<evidence type="ECO:0000256" key="5">
    <source>
        <dbReference type="ARBA" id="ARBA00022692"/>
    </source>
</evidence>
<feature type="transmembrane region" description="Helical" evidence="16">
    <location>
        <begin position="7"/>
        <end position="24"/>
    </location>
</feature>
<dbReference type="PANTHER" id="PTHR22888">
    <property type="entry name" value="CYTOCHROME C OXIDASE, SUBUNIT II"/>
    <property type="match status" value="1"/>
</dbReference>
<dbReference type="Proteomes" id="UP000830835">
    <property type="component" value="Unassembled WGS sequence"/>
</dbReference>
<dbReference type="PANTHER" id="PTHR22888:SF9">
    <property type="entry name" value="CYTOCHROME C OXIDASE SUBUNIT 2"/>
    <property type="match status" value="1"/>
</dbReference>
<keyword evidence="3 14" id="KW-0813">Transport</keyword>
<evidence type="ECO:0000313" key="19">
    <source>
        <dbReference type="EMBL" id="MCJ2543741.1"/>
    </source>
</evidence>
<evidence type="ECO:0000256" key="13">
    <source>
        <dbReference type="ARBA" id="ARBA00047816"/>
    </source>
</evidence>
<dbReference type="PROSITE" id="PS00078">
    <property type="entry name" value="COX2"/>
    <property type="match status" value="1"/>
</dbReference>
<keyword evidence="7" id="KW-1278">Translocase</keyword>
<dbReference type="Pfam" id="PF02790">
    <property type="entry name" value="COX2_TM"/>
    <property type="match status" value="1"/>
</dbReference>
<evidence type="ECO:0000256" key="14">
    <source>
        <dbReference type="RuleBase" id="RU000456"/>
    </source>
</evidence>
<feature type="transmembrane region" description="Helical" evidence="16">
    <location>
        <begin position="87"/>
        <end position="106"/>
    </location>
</feature>
<evidence type="ECO:0000256" key="1">
    <source>
        <dbReference type="ARBA" id="ARBA00004141"/>
    </source>
</evidence>
<keyword evidence="6 15" id="KW-0479">Metal-binding</keyword>
<evidence type="ECO:0000256" key="4">
    <source>
        <dbReference type="ARBA" id="ARBA00022660"/>
    </source>
</evidence>
<dbReference type="InterPro" id="IPR008972">
    <property type="entry name" value="Cupredoxin"/>
</dbReference>
<dbReference type="Gene3D" id="1.10.287.90">
    <property type="match status" value="1"/>
</dbReference>
<reference evidence="19" key="1">
    <citation type="submission" date="2021-02" db="EMBL/GenBank/DDBJ databases">
        <title>The CRISPR/cas machinery reduction and long-range gene transfer in the hot spring cyanobacterium Synechococcus.</title>
        <authorList>
            <person name="Dvorak P."/>
            <person name="Jahodarova E."/>
            <person name="Hasler P."/>
            <person name="Poulickova A."/>
        </authorList>
    </citation>
    <scope>NUCLEOTIDE SEQUENCE</scope>
    <source>
        <strain evidence="19">Rupite</strain>
    </source>
</reference>
<evidence type="ECO:0000259" key="18">
    <source>
        <dbReference type="PROSITE" id="PS50999"/>
    </source>
</evidence>
<evidence type="ECO:0000256" key="10">
    <source>
        <dbReference type="ARBA" id="ARBA00023008"/>
    </source>
</evidence>
<name>A0ABT0CD75_THEVL</name>
<evidence type="ECO:0000256" key="15">
    <source>
        <dbReference type="RuleBase" id="RU004024"/>
    </source>
</evidence>
<evidence type="ECO:0000259" key="17">
    <source>
        <dbReference type="PROSITE" id="PS50857"/>
    </source>
</evidence>
<evidence type="ECO:0000256" key="2">
    <source>
        <dbReference type="ARBA" id="ARBA00007866"/>
    </source>
</evidence>
<evidence type="ECO:0000313" key="20">
    <source>
        <dbReference type="Proteomes" id="UP000830835"/>
    </source>
</evidence>
<keyword evidence="20" id="KW-1185">Reference proteome</keyword>
<dbReference type="EMBL" id="JAFIRA010000035">
    <property type="protein sequence ID" value="MCJ2543741.1"/>
    <property type="molecule type" value="Genomic_DNA"/>
</dbReference>
<evidence type="ECO:0000256" key="16">
    <source>
        <dbReference type="SAM" id="Phobius"/>
    </source>
</evidence>
<comment type="subcellular location">
    <subcellularLocation>
        <location evidence="14">Cell membrane</location>
        <topology evidence="14">Multi-pass membrane protein</topology>
    </subcellularLocation>
    <subcellularLocation>
        <location evidence="1">Membrane</location>
        <topology evidence="1">Multi-pass membrane protein</topology>
    </subcellularLocation>
</comment>
<dbReference type="InterPro" id="IPR001505">
    <property type="entry name" value="Copper_CuA"/>
</dbReference>
<dbReference type="InterPro" id="IPR045187">
    <property type="entry name" value="CcO_II"/>
</dbReference>
<feature type="domain" description="Cytochrome oxidase subunit II copper A binding" evidence="17">
    <location>
        <begin position="159"/>
        <end position="270"/>
    </location>
</feature>
<evidence type="ECO:0000256" key="3">
    <source>
        <dbReference type="ARBA" id="ARBA00022448"/>
    </source>
</evidence>
<dbReference type="EC" id="7.1.1.9" evidence="15"/>
<dbReference type="SUPFAM" id="SSF49503">
    <property type="entry name" value="Cupredoxins"/>
    <property type="match status" value="1"/>
</dbReference>
<protein>
    <recommendedName>
        <fullName evidence="15">Cytochrome c oxidase subunit 2</fullName>
        <ecNumber evidence="15">7.1.1.9</ecNumber>
    </recommendedName>
</protein>
<keyword evidence="5 14" id="KW-0812">Transmembrane</keyword>
<dbReference type="PROSITE" id="PS50857">
    <property type="entry name" value="COX2_CUA"/>
    <property type="match status" value="1"/>
</dbReference>
<dbReference type="PRINTS" id="PR01166">
    <property type="entry name" value="CYCOXIDASEII"/>
</dbReference>
<feature type="domain" description="Cytochrome oxidase subunit II transmembrane region profile" evidence="18">
    <location>
        <begin position="21"/>
        <end position="119"/>
    </location>
</feature>
<comment type="caution">
    <text evidence="19">The sequence shown here is derived from an EMBL/GenBank/DDBJ whole genome shotgun (WGS) entry which is preliminary data.</text>
</comment>
<keyword evidence="11 16" id="KW-0472">Membrane</keyword>
<dbReference type="Gene3D" id="2.60.40.420">
    <property type="entry name" value="Cupredoxins - blue copper proteins"/>
    <property type="match status" value="1"/>
</dbReference>
<sequence>MSALNNIILVAVGILLTVASIWYGQNHHLLPASAADSAPLFDSLFNSTITVATGIFLIVQGVLIYSAIRYRKRRGDEGDGAPDHGNVLLEIVWTAVPAIIILWLGVASLDVYQAINSGVDAGGHAHSGMAMAMEESSYEAKDPSYAYTPVVVSGGEVGQPDLVVQVQGMQYAWVFTYPESGLVASELHLPLNKRVRLDMTALDVNHAFWVPQFRLKQDVIPGRETHLEFVPSKLGEYPIVCAELCGPYHGVMGGQLFVDTPEAFASWQEEQILAARSDGSTLALAPEVQPESAFAKAQHHRLGIPEDIHVLHRQFGSQSSG</sequence>
<evidence type="ECO:0000256" key="9">
    <source>
        <dbReference type="ARBA" id="ARBA00022989"/>
    </source>
</evidence>
<keyword evidence="9 16" id="KW-1133">Transmembrane helix</keyword>
<dbReference type="InterPro" id="IPR011759">
    <property type="entry name" value="Cyt_c_oxidase_su2_TM_dom"/>
</dbReference>
<proteinExistence type="inferred from homology"/>
<dbReference type="CDD" id="cd13919">
    <property type="entry name" value="CuRO_HCO_II_like_5"/>
    <property type="match status" value="1"/>
</dbReference>
<keyword evidence="4 14" id="KW-0679">Respiratory chain</keyword>